<dbReference type="EMBL" id="SLXQ01000012">
    <property type="protein sequence ID" value="TCP47219.1"/>
    <property type="molecule type" value="Genomic_DNA"/>
</dbReference>
<dbReference type="GO" id="GO:0005886">
    <property type="term" value="C:plasma membrane"/>
    <property type="evidence" value="ECO:0007669"/>
    <property type="project" value="UniProtKB-SubCell"/>
</dbReference>
<dbReference type="InterPro" id="IPR036259">
    <property type="entry name" value="MFS_trans_sf"/>
</dbReference>
<dbReference type="InterPro" id="IPR020846">
    <property type="entry name" value="MFS_dom"/>
</dbReference>
<dbReference type="CDD" id="cd17369">
    <property type="entry name" value="MFS_ShiA_like"/>
    <property type="match status" value="1"/>
</dbReference>
<keyword evidence="5 7" id="KW-1133">Transmembrane helix</keyword>
<feature type="transmembrane region" description="Helical" evidence="7">
    <location>
        <begin position="120"/>
        <end position="139"/>
    </location>
</feature>
<dbReference type="AlphaFoldDB" id="A0A4R2QEY3"/>
<feature type="transmembrane region" description="Helical" evidence="7">
    <location>
        <begin position="381"/>
        <end position="401"/>
    </location>
</feature>
<protein>
    <submittedName>
        <fullName evidence="9">Putative MFS family arabinose efflux permease</fullName>
    </submittedName>
</protein>
<name>A0A4R2QEY3_9PSEU</name>
<evidence type="ECO:0000256" key="2">
    <source>
        <dbReference type="ARBA" id="ARBA00022448"/>
    </source>
</evidence>
<comment type="caution">
    <text evidence="9">The sequence shown here is derived from an EMBL/GenBank/DDBJ whole genome shotgun (WGS) entry which is preliminary data.</text>
</comment>
<accession>A0A4R2QEY3</accession>
<feature type="transmembrane region" description="Helical" evidence="7">
    <location>
        <begin position="407"/>
        <end position="428"/>
    </location>
</feature>
<feature type="domain" description="Major facilitator superfamily (MFS) profile" evidence="8">
    <location>
        <begin position="23"/>
        <end position="435"/>
    </location>
</feature>
<feature type="transmembrane region" description="Helical" evidence="7">
    <location>
        <begin position="168"/>
        <end position="189"/>
    </location>
</feature>
<feature type="transmembrane region" description="Helical" evidence="7">
    <location>
        <begin position="35"/>
        <end position="54"/>
    </location>
</feature>
<dbReference type="PANTHER" id="PTHR43045:SF1">
    <property type="entry name" value="SHIKIMATE TRANSPORTER"/>
    <property type="match status" value="1"/>
</dbReference>
<dbReference type="PROSITE" id="PS50850">
    <property type="entry name" value="MFS"/>
    <property type="match status" value="1"/>
</dbReference>
<feature type="transmembrane region" description="Helical" evidence="7">
    <location>
        <begin position="60"/>
        <end position="84"/>
    </location>
</feature>
<feature type="transmembrane region" description="Helical" evidence="7">
    <location>
        <begin position="96"/>
        <end position="114"/>
    </location>
</feature>
<evidence type="ECO:0000313" key="9">
    <source>
        <dbReference type="EMBL" id="TCP47219.1"/>
    </source>
</evidence>
<dbReference type="GO" id="GO:0022857">
    <property type="term" value="F:transmembrane transporter activity"/>
    <property type="evidence" value="ECO:0007669"/>
    <property type="project" value="InterPro"/>
</dbReference>
<dbReference type="SUPFAM" id="SSF103473">
    <property type="entry name" value="MFS general substrate transporter"/>
    <property type="match status" value="1"/>
</dbReference>
<feature type="transmembrane region" description="Helical" evidence="7">
    <location>
        <begin position="283"/>
        <end position="303"/>
    </location>
</feature>
<evidence type="ECO:0000256" key="6">
    <source>
        <dbReference type="ARBA" id="ARBA00023136"/>
    </source>
</evidence>
<evidence type="ECO:0000259" key="8">
    <source>
        <dbReference type="PROSITE" id="PS50850"/>
    </source>
</evidence>
<evidence type="ECO:0000256" key="5">
    <source>
        <dbReference type="ARBA" id="ARBA00022989"/>
    </source>
</evidence>
<evidence type="ECO:0000313" key="10">
    <source>
        <dbReference type="Proteomes" id="UP000294911"/>
    </source>
</evidence>
<organism evidence="9 10">
    <name type="scientific">Tamaricihabitans halophyticus</name>
    <dbReference type="NCBI Taxonomy" id="1262583"/>
    <lineage>
        <taxon>Bacteria</taxon>
        <taxon>Bacillati</taxon>
        <taxon>Actinomycetota</taxon>
        <taxon>Actinomycetes</taxon>
        <taxon>Pseudonocardiales</taxon>
        <taxon>Pseudonocardiaceae</taxon>
        <taxon>Tamaricihabitans</taxon>
    </lineage>
</organism>
<comment type="subcellular location">
    <subcellularLocation>
        <location evidence="1">Cell membrane</location>
        <topology evidence="1">Multi-pass membrane protein</topology>
    </subcellularLocation>
</comment>
<evidence type="ECO:0000256" key="4">
    <source>
        <dbReference type="ARBA" id="ARBA00022692"/>
    </source>
</evidence>
<keyword evidence="2" id="KW-0813">Transport</keyword>
<keyword evidence="4 7" id="KW-0812">Transmembrane</keyword>
<feature type="transmembrane region" description="Helical" evidence="7">
    <location>
        <begin position="195"/>
        <end position="214"/>
    </location>
</feature>
<reference evidence="9 10" key="1">
    <citation type="submission" date="2019-03" db="EMBL/GenBank/DDBJ databases">
        <title>Genomic Encyclopedia of Type Strains, Phase IV (KMG-IV): sequencing the most valuable type-strain genomes for metagenomic binning, comparative biology and taxonomic classification.</title>
        <authorList>
            <person name="Goeker M."/>
        </authorList>
    </citation>
    <scope>NUCLEOTIDE SEQUENCE [LARGE SCALE GENOMIC DNA]</scope>
    <source>
        <strain evidence="9 10">DSM 45765</strain>
    </source>
</reference>
<dbReference type="Gene3D" id="1.20.1250.20">
    <property type="entry name" value="MFS general substrate transporter like domains"/>
    <property type="match status" value="2"/>
</dbReference>
<gene>
    <name evidence="9" type="ORF">EV191_11213</name>
</gene>
<sequence length="443" mass="46634">MSDSDTAGKIDKPVVTDHEAKRIAFASFVGTAMEWYDYFLFGTAASIVFNRLFFVTGNATAATLSAFASFALGFVARPVGALIFGHLGDRIGRRRTLLITVMLIGIATGLIGALPDFLTIGIAAPLLLTVLRVLQGIAVGGEWSGAITMAVEHAPPERRGRYAVMPQLGSPIGTLASAGAFALVSMLPADSFDAWGWRLPFLAAFPLLVVAVYLRRKMEESPLFVELLAQEERAAVPALEVFRQGFGRIATGMAISMVGVGGFFLLTTFVISYGTETLGLSNTLMLSATLVGAAAEILILLFFGRVAERIGSGKVCTYGGLASAALAFPVFWIIDTREPALVILGVTIGISVLSIPYAVYGPLISELFPPRLRYSGVGISYNLGGAVSGFVPMVATALLAASGGKSWSVALILVTLSLATAIGGTLGARLRIHDDVHTATQPR</sequence>
<dbReference type="Pfam" id="PF07690">
    <property type="entry name" value="MFS_1"/>
    <property type="match status" value="1"/>
</dbReference>
<evidence type="ECO:0000256" key="3">
    <source>
        <dbReference type="ARBA" id="ARBA00022475"/>
    </source>
</evidence>
<dbReference type="Proteomes" id="UP000294911">
    <property type="component" value="Unassembled WGS sequence"/>
</dbReference>
<dbReference type="OrthoDB" id="8953821at2"/>
<dbReference type="InterPro" id="IPR011701">
    <property type="entry name" value="MFS"/>
</dbReference>
<dbReference type="RefSeq" id="WP_132879154.1">
    <property type="nucleotide sequence ID" value="NZ_SLXQ01000012.1"/>
</dbReference>
<feature type="transmembrane region" description="Helical" evidence="7">
    <location>
        <begin position="340"/>
        <end position="360"/>
    </location>
</feature>
<keyword evidence="6 7" id="KW-0472">Membrane</keyword>
<proteinExistence type="predicted"/>
<evidence type="ECO:0000256" key="7">
    <source>
        <dbReference type="SAM" id="Phobius"/>
    </source>
</evidence>
<feature type="transmembrane region" description="Helical" evidence="7">
    <location>
        <begin position="249"/>
        <end position="271"/>
    </location>
</feature>
<keyword evidence="3" id="KW-1003">Cell membrane</keyword>
<evidence type="ECO:0000256" key="1">
    <source>
        <dbReference type="ARBA" id="ARBA00004651"/>
    </source>
</evidence>
<feature type="transmembrane region" description="Helical" evidence="7">
    <location>
        <begin position="315"/>
        <end position="334"/>
    </location>
</feature>
<dbReference type="PANTHER" id="PTHR43045">
    <property type="entry name" value="SHIKIMATE TRANSPORTER"/>
    <property type="match status" value="1"/>
</dbReference>
<keyword evidence="10" id="KW-1185">Reference proteome</keyword>